<evidence type="ECO:0000313" key="1">
    <source>
        <dbReference type="EnsemblPlants" id="cds.evm.model.05.1182"/>
    </source>
</evidence>
<organism evidence="1 2">
    <name type="scientific">Cannabis sativa</name>
    <name type="common">Hemp</name>
    <name type="synonym">Marijuana</name>
    <dbReference type="NCBI Taxonomy" id="3483"/>
    <lineage>
        <taxon>Eukaryota</taxon>
        <taxon>Viridiplantae</taxon>
        <taxon>Streptophyta</taxon>
        <taxon>Embryophyta</taxon>
        <taxon>Tracheophyta</taxon>
        <taxon>Spermatophyta</taxon>
        <taxon>Magnoliopsida</taxon>
        <taxon>eudicotyledons</taxon>
        <taxon>Gunneridae</taxon>
        <taxon>Pentapetalae</taxon>
        <taxon>rosids</taxon>
        <taxon>fabids</taxon>
        <taxon>Rosales</taxon>
        <taxon>Cannabaceae</taxon>
        <taxon>Cannabis</taxon>
    </lineage>
</organism>
<proteinExistence type="predicted"/>
<keyword evidence="2" id="KW-1185">Reference proteome</keyword>
<accession>A0A803PKC1</accession>
<name>A0A803PKC1_CANSA</name>
<dbReference type="EnsemblPlants" id="evm.model.05.1182">
    <property type="protein sequence ID" value="cds.evm.model.05.1182"/>
    <property type="gene ID" value="evm.TU.05.1182"/>
</dbReference>
<dbReference type="AlphaFoldDB" id="A0A803PKC1"/>
<evidence type="ECO:0000313" key="2">
    <source>
        <dbReference type="Proteomes" id="UP000596661"/>
    </source>
</evidence>
<sequence length="288" mass="32175">MKYAKLSTHKANGGMGFHDFRDFNLALFAEQGWRLLTCGDSLMGKIFKARYFSFGSFLSPTLGLNPSYIWKSVFKAQSLVRASVRKIVGDGSTTNILSDPWLKDELNSFIESRHPTLVGNVVSSLMKTNLLEWDEEIVSDLLSVRDQALIWKIPLTRSFGNDTWYWMEEDTGLFIVKSAYALQEVINGSNDMDSNSGIWKQLWQLKLPPKLPKHLCTFLFDVLLLKAAGACHGRFGMGFVARTAAGVVLQAKSLIRVDVLQPHVVEAIGIKEALSWIKVNGSTNVVVD</sequence>
<dbReference type="Gramene" id="evm.model.05.1182">
    <property type="protein sequence ID" value="cds.evm.model.05.1182"/>
    <property type="gene ID" value="evm.TU.05.1182"/>
</dbReference>
<reference evidence="1" key="2">
    <citation type="submission" date="2021-03" db="UniProtKB">
        <authorList>
            <consortium name="EnsemblPlants"/>
        </authorList>
    </citation>
    <scope>IDENTIFICATION</scope>
</reference>
<protein>
    <submittedName>
        <fullName evidence="1">Uncharacterized protein</fullName>
    </submittedName>
</protein>
<dbReference type="Proteomes" id="UP000596661">
    <property type="component" value="Chromosome 5"/>
</dbReference>
<dbReference type="EMBL" id="UZAU01000500">
    <property type="status" value="NOT_ANNOTATED_CDS"/>
    <property type="molecule type" value="Genomic_DNA"/>
</dbReference>
<reference evidence="1" key="1">
    <citation type="submission" date="2018-11" db="EMBL/GenBank/DDBJ databases">
        <authorList>
            <person name="Grassa J C."/>
        </authorList>
    </citation>
    <scope>NUCLEOTIDE SEQUENCE [LARGE SCALE GENOMIC DNA]</scope>
</reference>